<keyword evidence="3" id="KW-1185">Reference proteome</keyword>
<dbReference type="EMBL" id="JBHSPA010000018">
    <property type="protein sequence ID" value="MFC5825093.1"/>
    <property type="molecule type" value="Genomic_DNA"/>
</dbReference>
<gene>
    <name evidence="2" type="ORF">ACFPZ3_14625</name>
</gene>
<dbReference type="Proteomes" id="UP001596058">
    <property type="component" value="Unassembled WGS sequence"/>
</dbReference>
<evidence type="ECO:0000313" key="3">
    <source>
        <dbReference type="Proteomes" id="UP001596058"/>
    </source>
</evidence>
<feature type="chain" id="PRO_5045614311" description="Secreted protein" evidence="1">
    <location>
        <begin position="23"/>
        <end position="112"/>
    </location>
</feature>
<feature type="signal peptide" evidence="1">
    <location>
        <begin position="1"/>
        <end position="22"/>
    </location>
</feature>
<comment type="caution">
    <text evidence="2">The sequence shown here is derived from an EMBL/GenBank/DDBJ whole genome shotgun (WGS) entry which is preliminary data.</text>
</comment>
<sequence>MKLVLVLLAPLALLLTAAPAQAAGPVCLPEAQVCAGLEDGQFVFTIKPPPTTLTVSATVNDVPVTGSLTHQSAPSYVQGWYEPYPALVSGDVICLTLNAPGVSPGPYCDTQP</sequence>
<accession>A0ABW1CKD4</accession>
<evidence type="ECO:0000313" key="2">
    <source>
        <dbReference type="EMBL" id="MFC5825093.1"/>
    </source>
</evidence>
<dbReference type="RefSeq" id="WP_379514616.1">
    <property type="nucleotide sequence ID" value="NZ_JBHSPA010000018.1"/>
</dbReference>
<protein>
    <recommendedName>
        <fullName evidence="4">Secreted protein</fullName>
    </recommendedName>
</protein>
<organism evidence="2 3">
    <name type="scientific">Nonomuraea insulae</name>
    <dbReference type="NCBI Taxonomy" id="1616787"/>
    <lineage>
        <taxon>Bacteria</taxon>
        <taxon>Bacillati</taxon>
        <taxon>Actinomycetota</taxon>
        <taxon>Actinomycetes</taxon>
        <taxon>Streptosporangiales</taxon>
        <taxon>Streptosporangiaceae</taxon>
        <taxon>Nonomuraea</taxon>
    </lineage>
</organism>
<reference evidence="3" key="1">
    <citation type="journal article" date="2019" name="Int. J. Syst. Evol. Microbiol.">
        <title>The Global Catalogue of Microorganisms (GCM) 10K type strain sequencing project: providing services to taxonomists for standard genome sequencing and annotation.</title>
        <authorList>
            <consortium name="The Broad Institute Genomics Platform"/>
            <consortium name="The Broad Institute Genome Sequencing Center for Infectious Disease"/>
            <person name="Wu L."/>
            <person name="Ma J."/>
        </authorList>
    </citation>
    <scope>NUCLEOTIDE SEQUENCE [LARGE SCALE GENOMIC DNA]</scope>
    <source>
        <strain evidence="3">CCUG 53903</strain>
    </source>
</reference>
<name>A0ABW1CKD4_9ACTN</name>
<evidence type="ECO:0008006" key="4">
    <source>
        <dbReference type="Google" id="ProtNLM"/>
    </source>
</evidence>
<keyword evidence="1" id="KW-0732">Signal</keyword>
<evidence type="ECO:0000256" key="1">
    <source>
        <dbReference type="SAM" id="SignalP"/>
    </source>
</evidence>
<proteinExistence type="predicted"/>